<reference evidence="1" key="1">
    <citation type="submission" date="2014-09" db="EMBL/GenBank/DDBJ databases">
        <authorList>
            <person name="Magalhaes I.L.F."/>
            <person name="Oliveira U."/>
            <person name="Santos F.R."/>
            <person name="Vidigal T.H.D.A."/>
            <person name="Brescovit A.D."/>
            <person name="Santos A.J."/>
        </authorList>
    </citation>
    <scope>NUCLEOTIDE SEQUENCE</scope>
    <source>
        <tissue evidence="1">Shoot tissue taken approximately 20 cm above the soil surface</tissue>
    </source>
</reference>
<dbReference type="EMBL" id="GBRH01181459">
    <property type="protein sequence ID" value="JAE16437.1"/>
    <property type="molecule type" value="Transcribed_RNA"/>
</dbReference>
<evidence type="ECO:0000313" key="1">
    <source>
        <dbReference type="EMBL" id="JAE16437.1"/>
    </source>
</evidence>
<dbReference type="AlphaFoldDB" id="A0A0A9FVZ0"/>
<sequence length="127" mass="14335">MRRPHRPATDPTAILHPCMAALRLGRRLPRFLPHRRGHSLRPGLRLGLRGLREHLLDLLLLRRRRRWVASLRPPPRESLPRRARRVVALLAHAAAHCLPCPLCLLAELVGDHFPRAGAGVGGEREEG</sequence>
<protein>
    <submittedName>
        <fullName evidence="1">Uncharacterized protein</fullName>
    </submittedName>
</protein>
<reference evidence="1" key="2">
    <citation type="journal article" date="2015" name="Data Brief">
        <title>Shoot transcriptome of the giant reed, Arundo donax.</title>
        <authorList>
            <person name="Barrero R.A."/>
            <person name="Guerrero F.D."/>
            <person name="Moolhuijzen P."/>
            <person name="Goolsby J.A."/>
            <person name="Tidwell J."/>
            <person name="Bellgard S.E."/>
            <person name="Bellgard M.I."/>
        </authorList>
    </citation>
    <scope>NUCLEOTIDE SEQUENCE</scope>
    <source>
        <tissue evidence="1">Shoot tissue taken approximately 20 cm above the soil surface</tissue>
    </source>
</reference>
<organism evidence="1">
    <name type="scientific">Arundo donax</name>
    <name type="common">Giant reed</name>
    <name type="synonym">Donax arundinaceus</name>
    <dbReference type="NCBI Taxonomy" id="35708"/>
    <lineage>
        <taxon>Eukaryota</taxon>
        <taxon>Viridiplantae</taxon>
        <taxon>Streptophyta</taxon>
        <taxon>Embryophyta</taxon>
        <taxon>Tracheophyta</taxon>
        <taxon>Spermatophyta</taxon>
        <taxon>Magnoliopsida</taxon>
        <taxon>Liliopsida</taxon>
        <taxon>Poales</taxon>
        <taxon>Poaceae</taxon>
        <taxon>PACMAD clade</taxon>
        <taxon>Arundinoideae</taxon>
        <taxon>Arundineae</taxon>
        <taxon>Arundo</taxon>
    </lineage>
</organism>
<accession>A0A0A9FVZ0</accession>
<name>A0A0A9FVZ0_ARUDO</name>
<proteinExistence type="predicted"/>